<dbReference type="InterPro" id="IPR029063">
    <property type="entry name" value="SAM-dependent_MTases_sf"/>
</dbReference>
<dbReference type="Proteomes" id="UP001230253">
    <property type="component" value="Unassembled WGS sequence"/>
</dbReference>
<dbReference type="EMBL" id="JAUSUK010000001">
    <property type="protein sequence ID" value="MDQ0325733.1"/>
    <property type="molecule type" value="Genomic_DNA"/>
</dbReference>
<keyword evidence="2" id="KW-1185">Reference proteome</keyword>
<evidence type="ECO:0000313" key="1">
    <source>
        <dbReference type="EMBL" id="MDQ0325733.1"/>
    </source>
</evidence>
<proteinExistence type="predicted"/>
<keyword evidence="1" id="KW-0808">Transferase</keyword>
<dbReference type="Gene3D" id="3.40.50.150">
    <property type="entry name" value="Vaccinia Virus protein VP39"/>
    <property type="match status" value="1"/>
</dbReference>
<dbReference type="GO" id="GO:0032259">
    <property type="term" value="P:methylation"/>
    <property type="evidence" value="ECO:0007669"/>
    <property type="project" value="UniProtKB-KW"/>
</dbReference>
<reference evidence="1 2" key="1">
    <citation type="submission" date="2023-07" db="EMBL/GenBank/DDBJ databases">
        <title>Genomic Encyclopedia of Type Strains, Phase IV (KMG-IV): sequencing the most valuable type-strain genomes for metagenomic binning, comparative biology and taxonomic classification.</title>
        <authorList>
            <person name="Goeker M."/>
        </authorList>
    </citation>
    <scope>NUCLEOTIDE SEQUENCE [LARGE SCALE GENOMIC DNA]</scope>
    <source>
        <strain evidence="1 2">DSM 11549</strain>
    </source>
</reference>
<name>A0ABU0C6B9_9BRAD</name>
<gene>
    <name evidence="1" type="ORF">J2R99_001582</name>
</gene>
<keyword evidence="1" id="KW-0489">Methyltransferase</keyword>
<dbReference type="SUPFAM" id="SSF53335">
    <property type="entry name" value="S-adenosyl-L-methionine-dependent methyltransferases"/>
    <property type="match status" value="1"/>
</dbReference>
<comment type="caution">
    <text evidence="1">The sequence shown here is derived from an EMBL/GenBank/DDBJ whole genome shotgun (WGS) entry which is preliminary data.</text>
</comment>
<evidence type="ECO:0000313" key="2">
    <source>
        <dbReference type="Proteomes" id="UP001230253"/>
    </source>
</evidence>
<sequence>MMHLDVVDLREFYASLLGRMVTRHVRESMHRLINVGPSDRVLGLGFATPYLGPQLGRAERVFAFMPAPQGVMEWPCASRSATALVEETCLPLPDAAIDLAILVHALETSSQPPELMAEMRRVLTNNGRVFIVVPNRQGAWARVETSPFGYGRPYSRGQLKSLLQETGFNVTAWTTALHMWPTQSRSLLSLSPAIEKLGRNLWPAFSGVTCVYAQKVVMPATTVKAKRAFRPALKPALQPGVGMIDAT</sequence>
<dbReference type="Pfam" id="PF13489">
    <property type="entry name" value="Methyltransf_23"/>
    <property type="match status" value="1"/>
</dbReference>
<dbReference type="GO" id="GO:0008168">
    <property type="term" value="F:methyltransferase activity"/>
    <property type="evidence" value="ECO:0007669"/>
    <property type="project" value="UniProtKB-KW"/>
</dbReference>
<accession>A0ABU0C6B9</accession>
<protein>
    <submittedName>
        <fullName evidence="1">SAM-dependent methyltransferase</fullName>
    </submittedName>
</protein>
<organism evidence="1 2">
    <name type="scientific">Rhodopseudomonas julia</name>
    <dbReference type="NCBI Taxonomy" id="200617"/>
    <lineage>
        <taxon>Bacteria</taxon>
        <taxon>Pseudomonadati</taxon>
        <taxon>Pseudomonadota</taxon>
        <taxon>Alphaproteobacteria</taxon>
        <taxon>Hyphomicrobiales</taxon>
        <taxon>Nitrobacteraceae</taxon>
        <taxon>Rhodopseudomonas</taxon>
    </lineage>
</organism>